<dbReference type="AlphaFoldDB" id="A0A840PTY7"/>
<keyword evidence="2" id="KW-1185">Reference proteome</keyword>
<dbReference type="EMBL" id="JACHGZ010000008">
    <property type="protein sequence ID" value="MBB5148674.1"/>
    <property type="molecule type" value="Genomic_DNA"/>
</dbReference>
<evidence type="ECO:0000313" key="1">
    <source>
        <dbReference type="EMBL" id="MBB5148674.1"/>
    </source>
</evidence>
<dbReference type="Proteomes" id="UP000557217">
    <property type="component" value="Unassembled WGS sequence"/>
</dbReference>
<reference evidence="1 2" key="1">
    <citation type="submission" date="2020-08" db="EMBL/GenBank/DDBJ databases">
        <title>Genomic Encyclopedia of Type Strains, Phase IV (KMG-IV): sequencing the most valuable type-strain genomes for metagenomic binning, comparative biology and taxonomic classification.</title>
        <authorList>
            <person name="Goeker M."/>
        </authorList>
    </citation>
    <scope>NUCLEOTIDE SEQUENCE [LARGE SCALE GENOMIC DNA]</scope>
    <source>
        <strain evidence="1 2">DSM 10633</strain>
    </source>
</reference>
<dbReference type="RefSeq" id="WP_168412181.1">
    <property type="nucleotide sequence ID" value="NZ_JAAXPW010000008.1"/>
</dbReference>
<protein>
    <submittedName>
        <fullName evidence="1">Putative DNA-binding transcriptional regulator YafY</fullName>
    </submittedName>
</protein>
<evidence type="ECO:0000313" key="2">
    <source>
        <dbReference type="Proteomes" id="UP000557217"/>
    </source>
</evidence>
<organism evidence="1 2">
    <name type="scientific">Ureibacillus thermosphaericus</name>
    <dbReference type="NCBI Taxonomy" id="51173"/>
    <lineage>
        <taxon>Bacteria</taxon>
        <taxon>Bacillati</taxon>
        <taxon>Bacillota</taxon>
        <taxon>Bacilli</taxon>
        <taxon>Bacillales</taxon>
        <taxon>Caryophanaceae</taxon>
        <taxon>Ureibacillus</taxon>
    </lineage>
</organism>
<keyword evidence="1" id="KW-0238">DNA-binding</keyword>
<comment type="caution">
    <text evidence="1">The sequence shown here is derived from an EMBL/GenBank/DDBJ whole genome shotgun (WGS) entry which is preliminary data.</text>
</comment>
<name>A0A840PTY7_URETH</name>
<accession>A0A840PTY7</accession>
<gene>
    <name evidence="1" type="ORF">HNR36_001060</name>
</gene>
<dbReference type="GO" id="GO:0003677">
    <property type="term" value="F:DNA binding"/>
    <property type="evidence" value="ECO:0007669"/>
    <property type="project" value="UniProtKB-KW"/>
</dbReference>
<proteinExistence type="predicted"/>
<sequence length="73" mass="8640">MKKSILNALERNQLVDIIYISKKNEITKRKVKILKVLDHDFIAYCFTRHSPRTFIINNVLAIMPVTRNEREVV</sequence>